<keyword evidence="3" id="KW-1185">Reference proteome</keyword>
<evidence type="ECO:0000313" key="3">
    <source>
        <dbReference type="Proteomes" id="UP001529510"/>
    </source>
</evidence>
<dbReference type="InterPro" id="IPR001584">
    <property type="entry name" value="Integrase_cat-core"/>
</dbReference>
<accession>A0ABD0N838</accession>
<feature type="domain" description="Integrase catalytic" evidence="1">
    <location>
        <begin position="1"/>
        <end position="75"/>
    </location>
</feature>
<protein>
    <recommendedName>
        <fullName evidence="1">Integrase catalytic domain-containing protein</fullName>
    </recommendedName>
</protein>
<dbReference type="PANTHER" id="PTHR37984">
    <property type="entry name" value="PROTEIN CBG26694"/>
    <property type="match status" value="1"/>
</dbReference>
<reference evidence="2 3" key="1">
    <citation type="submission" date="2024-05" db="EMBL/GenBank/DDBJ databases">
        <title>Genome sequencing and assembly of Indian major carp, Cirrhinus mrigala (Hamilton, 1822).</title>
        <authorList>
            <person name="Mohindra V."/>
            <person name="Chowdhury L.M."/>
            <person name="Lal K."/>
            <person name="Jena J.K."/>
        </authorList>
    </citation>
    <scope>NUCLEOTIDE SEQUENCE [LARGE SCALE GENOMIC DNA]</scope>
    <source>
        <strain evidence="2">CM1030</strain>
        <tissue evidence="2">Blood</tissue>
    </source>
</reference>
<evidence type="ECO:0000259" key="1">
    <source>
        <dbReference type="PROSITE" id="PS50994"/>
    </source>
</evidence>
<sequence>VLRKLAVKHQLSSDHPESQGMLERFHQTLKSMLHAFCMETGKDWDEGLPLLMFAVRETVQESLGFSPAELVFGHTVRGPLYLLREQLLLEKELPVTVCDFVAQMRQRLHQ</sequence>
<dbReference type="InterPro" id="IPR050951">
    <property type="entry name" value="Retrovirus_Pol_polyprotein"/>
</dbReference>
<organism evidence="2 3">
    <name type="scientific">Cirrhinus mrigala</name>
    <name type="common">Mrigala</name>
    <dbReference type="NCBI Taxonomy" id="683832"/>
    <lineage>
        <taxon>Eukaryota</taxon>
        <taxon>Metazoa</taxon>
        <taxon>Chordata</taxon>
        <taxon>Craniata</taxon>
        <taxon>Vertebrata</taxon>
        <taxon>Euteleostomi</taxon>
        <taxon>Actinopterygii</taxon>
        <taxon>Neopterygii</taxon>
        <taxon>Teleostei</taxon>
        <taxon>Ostariophysi</taxon>
        <taxon>Cypriniformes</taxon>
        <taxon>Cyprinidae</taxon>
        <taxon>Labeoninae</taxon>
        <taxon>Labeonini</taxon>
        <taxon>Cirrhinus</taxon>
    </lineage>
</organism>
<comment type="caution">
    <text evidence="2">The sequence shown here is derived from an EMBL/GenBank/DDBJ whole genome shotgun (WGS) entry which is preliminary data.</text>
</comment>
<dbReference type="AlphaFoldDB" id="A0ABD0N838"/>
<proteinExistence type="predicted"/>
<dbReference type="EMBL" id="JAMKFB020000024">
    <property type="protein sequence ID" value="KAL0157392.1"/>
    <property type="molecule type" value="Genomic_DNA"/>
</dbReference>
<evidence type="ECO:0000313" key="2">
    <source>
        <dbReference type="EMBL" id="KAL0157392.1"/>
    </source>
</evidence>
<dbReference type="InterPro" id="IPR036397">
    <property type="entry name" value="RNaseH_sf"/>
</dbReference>
<name>A0ABD0N838_CIRMR</name>
<gene>
    <name evidence="2" type="ORF">M9458_048638</name>
</gene>
<dbReference type="PROSITE" id="PS50994">
    <property type="entry name" value="INTEGRASE"/>
    <property type="match status" value="1"/>
</dbReference>
<dbReference type="PANTHER" id="PTHR37984:SF15">
    <property type="entry name" value="INTEGRASE CATALYTIC DOMAIN-CONTAINING PROTEIN"/>
    <property type="match status" value="1"/>
</dbReference>
<dbReference type="InterPro" id="IPR012337">
    <property type="entry name" value="RNaseH-like_sf"/>
</dbReference>
<dbReference type="SUPFAM" id="SSF53098">
    <property type="entry name" value="Ribonuclease H-like"/>
    <property type="match status" value="1"/>
</dbReference>
<dbReference type="Gene3D" id="3.30.420.10">
    <property type="entry name" value="Ribonuclease H-like superfamily/Ribonuclease H"/>
    <property type="match status" value="1"/>
</dbReference>
<feature type="non-terminal residue" evidence="2">
    <location>
        <position position="110"/>
    </location>
</feature>
<dbReference type="Proteomes" id="UP001529510">
    <property type="component" value="Unassembled WGS sequence"/>
</dbReference>
<feature type="non-terminal residue" evidence="2">
    <location>
        <position position="1"/>
    </location>
</feature>